<dbReference type="GO" id="GO:0005524">
    <property type="term" value="F:ATP binding"/>
    <property type="evidence" value="ECO:0007669"/>
    <property type="project" value="UniProtKB-KW"/>
</dbReference>
<evidence type="ECO:0000259" key="7">
    <source>
        <dbReference type="SMART" id="SM00845"/>
    </source>
</evidence>
<dbReference type="InterPro" id="IPR014746">
    <property type="entry name" value="Gln_synth/guanido_kin_cat_dom"/>
</dbReference>
<dbReference type="Gene3D" id="3.30.1360.30">
    <property type="entry name" value="GAD-like domain"/>
    <property type="match status" value="1"/>
</dbReference>
<dbReference type="InterPro" id="IPR003789">
    <property type="entry name" value="Asn/Gln_tRNA_amidoTrase-B-like"/>
</dbReference>
<evidence type="ECO:0000256" key="4">
    <source>
        <dbReference type="ARBA" id="ARBA00022917"/>
    </source>
</evidence>
<dbReference type="InterPro" id="IPR042114">
    <property type="entry name" value="GatB_C_1"/>
</dbReference>
<sequence length="630" mass="69674">MSHDYRALGLKAGLEIHQQLDTKEKLFCGCPTLLRDTKESIFEFFRYLRPTQSEMGVVDKAALEEVKLTKKFIYKAYDTTCLVENDEEPPRELNQEALEYSLVIARMLNMNIVDELYTMRKIVIDGSNTSGFQRTALVATKGYLESSLNRVGIDVLCLEEEAAQKVEDKVDSVIYSLDRLGIPLVEIGTAPDIVSPAHAREVAEKLGMILRSTGKVKRGLGTIRQDINISIAQGARVEIKGVQALDLIEIIVEREAERQVALLEIKKELLKRGASVSDKIVDVTSVFANTSSKVILKALKGGVVFAINLPGFAGLVGREIQPGRRLGTEFSDRAKKSGVGGIFHTDELPNYGITEHEIDTLRKAVDAQENDCVIMVTDAKEKAKGALEGVIIRAREALECIPEETRRALPDGNSAYMRPLPGAARMYPETDVPPVEITGERLRNIKLPELIEERKARYMKQFKLNDELAGQIARSRNMPLFETIMMQVPDASPTIVVRTLETTMYELEKESVPVTNIKDEHLLRLFKLQSGGKIPNEAIGSVLRAVAGKPELTVDKAAGSLGIGVVETGNLDAVIDKVIESRIDFVKEKGLNAVGPLMGIVMKDLRGKVSGQEISRLLKEKISKKLDTIK</sequence>
<comment type="subunit">
    <text evidence="6">Heterodimer of GatD and GatE.</text>
</comment>
<dbReference type="Pfam" id="PF02938">
    <property type="entry name" value="GAD"/>
    <property type="match status" value="1"/>
</dbReference>
<proteinExistence type="inferred from homology"/>
<dbReference type="PROSITE" id="PS01234">
    <property type="entry name" value="GATB"/>
    <property type="match status" value="1"/>
</dbReference>
<dbReference type="InterPro" id="IPR004414">
    <property type="entry name" value="GatE"/>
</dbReference>
<dbReference type="SMART" id="SM00845">
    <property type="entry name" value="GatB_Yqey"/>
    <property type="match status" value="1"/>
</dbReference>
<dbReference type="InterPro" id="IPR017958">
    <property type="entry name" value="Gln-tRNA_amidoTrfase_suB_CS"/>
</dbReference>
<evidence type="ECO:0000256" key="6">
    <source>
        <dbReference type="HAMAP-Rule" id="MF_00588"/>
    </source>
</evidence>
<keyword evidence="9" id="KW-1185">Reference proteome</keyword>
<dbReference type="Proteomes" id="UP000218615">
    <property type="component" value="Unassembled WGS sequence"/>
</dbReference>
<dbReference type="Gene3D" id="1.10.10.410">
    <property type="match status" value="1"/>
</dbReference>
<keyword evidence="8" id="KW-0808">Transferase</keyword>
<dbReference type="SUPFAM" id="SSF55261">
    <property type="entry name" value="GAD domain-like"/>
    <property type="match status" value="1"/>
</dbReference>
<dbReference type="EMBL" id="FZMP01000231">
    <property type="protein sequence ID" value="SNQ62688.1"/>
    <property type="molecule type" value="Genomic_DNA"/>
</dbReference>
<dbReference type="InterPro" id="IPR023168">
    <property type="entry name" value="GatB_Yqey_C_2"/>
</dbReference>
<dbReference type="GO" id="GO:0050567">
    <property type="term" value="F:glutaminyl-tRNA synthase (glutamine-hydrolyzing) activity"/>
    <property type="evidence" value="ECO:0007669"/>
    <property type="project" value="UniProtKB-UniRule"/>
</dbReference>
<evidence type="ECO:0000256" key="5">
    <source>
        <dbReference type="ARBA" id="ARBA00047913"/>
    </source>
</evidence>
<dbReference type="InterPro" id="IPR029351">
    <property type="entry name" value="GAD_dom"/>
</dbReference>
<dbReference type="EC" id="6.3.5.-" evidence="6"/>
<dbReference type="AlphaFoldDB" id="A0A284VU23"/>
<keyword evidence="1 6" id="KW-0436">Ligase</keyword>
<dbReference type="GO" id="GO:0016740">
    <property type="term" value="F:transferase activity"/>
    <property type="evidence" value="ECO:0007669"/>
    <property type="project" value="UniProtKB-KW"/>
</dbReference>
<dbReference type="SUPFAM" id="SSF89095">
    <property type="entry name" value="GatB/YqeY motif"/>
    <property type="match status" value="2"/>
</dbReference>
<dbReference type="InterPro" id="IPR018027">
    <property type="entry name" value="Asn/Gln_amidotransferase"/>
</dbReference>
<comment type="catalytic activity">
    <reaction evidence="5 6">
        <text>L-glutamyl-tRNA(Gln) + L-glutamine + ATP + H2O = L-glutaminyl-tRNA(Gln) + L-glutamate + ADP + phosphate + H(+)</text>
        <dbReference type="Rhea" id="RHEA:17521"/>
        <dbReference type="Rhea" id="RHEA-COMP:9681"/>
        <dbReference type="Rhea" id="RHEA-COMP:9684"/>
        <dbReference type="ChEBI" id="CHEBI:15377"/>
        <dbReference type="ChEBI" id="CHEBI:15378"/>
        <dbReference type="ChEBI" id="CHEBI:29985"/>
        <dbReference type="ChEBI" id="CHEBI:30616"/>
        <dbReference type="ChEBI" id="CHEBI:43474"/>
        <dbReference type="ChEBI" id="CHEBI:58359"/>
        <dbReference type="ChEBI" id="CHEBI:78520"/>
        <dbReference type="ChEBI" id="CHEBI:78521"/>
        <dbReference type="ChEBI" id="CHEBI:456216"/>
    </reaction>
</comment>
<dbReference type="Pfam" id="PF02934">
    <property type="entry name" value="GatB_N"/>
    <property type="match status" value="1"/>
</dbReference>
<evidence type="ECO:0000313" key="9">
    <source>
        <dbReference type="Proteomes" id="UP000218615"/>
    </source>
</evidence>
<reference evidence="9" key="1">
    <citation type="submission" date="2017-06" db="EMBL/GenBank/DDBJ databases">
        <authorList>
            <person name="Cremers G."/>
        </authorList>
    </citation>
    <scope>NUCLEOTIDE SEQUENCE [LARGE SCALE GENOMIC DNA]</scope>
</reference>
<dbReference type="GO" id="GO:0005737">
    <property type="term" value="C:cytoplasm"/>
    <property type="evidence" value="ECO:0007669"/>
    <property type="project" value="InterPro"/>
</dbReference>
<dbReference type="OrthoDB" id="7316at2157"/>
<comment type="similarity">
    <text evidence="6">Belongs to the GatB/GatE family. GatE subfamily.</text>
</comment>
<dbReference type="HAMAP" id="MF_00588">
    <property type="entry name" value="GatE"/>
    <property type="match status" value="1"/>
</dbReference>
<dbReference type="NCBIfam" id="NF003107">
    <property type="entry name" value="PRK04028.1"/>
    <property type="match status" value="1"/>
</dbReference>
<dbReference type="InterPro" id="IPR017959">
    <property type="entry name" value="Asn/Gln-tRNA_amidoTrfase_suB/E"/>
</dbReference>
<dbReference type="Pfam" id="PF02637">
    <property type="entry name" value="GatB_Yqey"/>
    <property type="match status" value="1"/>
</dbReference>
<comment type="function">
    <text evidence="6">Allows the formation of correctly charged Gln-tRNA(Gln) through the transamidation of misacylated Glu-tRNA(Gln) in organisms which lack glutaminyl-tRNA synthetase. The reaction takes place in the presence of glutamine and ATP through an activated gamma-phospho-Glu-tRNA(Gln). The GatDE system is specific for glutamate and does not act on aspartate.</text>
</comment>
<dbReference type="NCBIfam" id="TIGR00134">
    <property type="entry name" value="gatE_arch"/>
    <property type="match status" value="1"/>
</dbReference>
<keyword evidence="3 6" id="KW-0067">ATP-binding</keyword>
<dbReference type="RefSeq" id="WP_096207217.1">
    <property type="nucleotide sequence ID" value="NZ_FZMP01000231.1"/>
</dbReference>
<keyword evidence="2 6" id="KW-0547">Nucleotide-binding</keyword>
<name>A0A284VU23_9EURY</name>
<dbReference type="Gene3D" id="1.10.150.380">
    <property type="entry name" value="GatB domain, N-terminal subdomain"/>
    <property type="match status" value="1"/>
</dbReference>
<dbReference type="GO" id="GO:0004812">
    <property type="term" value="F:aminoacyl-tRNA ligase activity"/>
    <property type="evidence" value="ECO:0007669"/>
    <property type="project" value="InterPro"/>
</dbReference>
<protein>
    <recommendedName>
        <fullName evidence="6">Glutamyl-tRNA(Gln) amidotransferase subunit E</fullName>
        <shortName evidence="6">Glu-ADT subunit E</shortName>
        <ecNumber evidence="6">6.3.5.-</ecNumber>
    </recommendedName>
</protein>
<dbReference type="GO" id="GO:0006412">
    <property type="term" value="P:translation"/>
    <property type="evidence" value="ECO:0007669"/>
    <property type="project" value="UniProtKB-UniRule"/>
</dbReference>
<evidence type="ECO:0000313" key="8">
    <source>
        <dbReference type="EMBL" id="SNQ62688.1"/>
    </source>
</evidence>
<dbReference type="GO" id="GO:0070681">
    <property type="term" value="P:glutaminyl-tRNAGln biosynthesis via transamidation"/>
    <property type="evidence" value="ECO:0007669"/>
    <property type="project" value="TreeGrafter"/>
</dbReference>
<evidence type="ECO:0000256" key="1">
    <source>
        <dbReference type="ARBA" id="ARBA00022598"/>
    </source>
</evidence>
<accession>A0A284VU23</accession>
<dbReference type="PANTHER" id="PTHR11659">
    <property type="entry name" value="GLUTAMYL-TRNA GLN AMIDOTRANSFERASE SUBUNIT B MITOCHONDRIAL AND PROKARYOTIC PET112-RELATED"/>
    <property type="match status" value="1"/>
</dbReference>
<dbReference type="SUPFAM" id="SSF55931">
    <property type="entry name" value="Glutamine synthetase/guanido kinase"/>
    <property type="match status" value="1"/>
</dbReference>
<organism evidence="8 9">
    <name type="scientific">Candidatus Methanoperedens nitratireducens</name>
    <dbReference type="NCBI Taxonomy" id="1392998"/>
    <lineage>
        <taxon>Archaea</taxon>
        <taxon>Methanobacteriati</taxon>
        <taxon>Methanobacteriota</taxon>
        <taxon>Stenosarchaea group</taxon>
        <taxon>Methanomicrobia</taxon>
        <taxon>Methanosarcinales</taxon>
        <taxon>ANME-2 cluster</taxon>
        <taxon>Candidatus Methanoperedentaceae</taxon>
        <taxon>Candidatus Methanoperedens</taxon>
    </lineage>
</organism>
<dbReference type="PANTHER" id="PTHR11659:SF2">
    <property type="entry name" value="GLUTAMYL-TRNA(GLN) AMIDOTRANSFERASE SUBUNIT E"/>
    <property type="match status" value="1"/>
</dbReference>
<dbReference type="STRING" id="1392998.ANME2D_01756"/>
<evidence type="ECO:0000256" key="3">
    <source>
        <dbReference type="ARBA" id="ARBA00022840"/>
    </source>
</evidence>
<gene>
    <name evidence="6 8" type="primary">gatE</name>
    <name evidence="8" type="ORF">MNV_810030</name>
</gene>
<keyword evidence="4 6" id="KW-0648">Protein biosynthesis</keyword>
<dbReference type="InterPro" id="IPR006075">
    <property type="entry name" value="Asn/Gln-tRNA_Trfase_suB/E_cat"/>
</dbReference>
<feature type="domain" description="Asn/Gln amidotransferase" evidence="7">
    <location>
        <begin position="479"/>
        <end position="622"/>
    </location>
</feature>
<dbReference type="InterPro" id="IPR004115">
    <property type="entry name" value="GAD-like_sf"/>
</dbReference>
<evidence type="ECO:0000256" key="2">
    <source>
        <dbReference type="ARBA" id="ARBA00022741"/>
    </source>
</evidence>